<dbReference type="PANTHER" id="PTHR13803">
    <property type="entry name" value="SEC24-RELATED PROTEIN"/>
    <property type="match status" value="1"/>
</dbReference>
<dbReference type="AlphaFoldDB" id="A0ABD0L4U7"/>
<gene>
    <name evidence="3" type="ORF">BaRGS_00014214</name>
</gene>
<dbReference type="InterPro" id="IPR036465">
    <property type="entry name" value="vWFA_dom_sf"/>
</dbReference>
<dbReference type="Gene3D" id="2.30.30.380">
    <property type="entry name" value="Zn-finger domain of Sec23/24"/>
    <property type="match status" value="1"/>
</dbReference>
<dbReference type="SUPFAM" id="SSF53300">
    <property type="entry name" value="vWA-like"/>
    <property type="match status" value="1"/>
</dbReference>
<reference evidence="3 4" key="1">
    <citation type="journal article" date="2023" name="Sci. Data">
        <title>Genome assembly of the Korean intertidal mud-creeper Batillaria attramentaria.</title>
        <authorList>
            <person name="Patra A.K."/>
            <person name="Ho P.T."/>
            <person name="Jun S."/>
            <person name="Lee S.J."/>
            <person name="Kim Y."/>
            <person name="Won Y.J."/>
        </authorList>
    </citation>
    <scope>NUCLEOTIDE SEQUENCE [LARGE SCALE GENOMIC DNA]</scope>
    <source>
        <strain evidence="3">Wonlab-2016</strain>
    </source>
</reference>
<feature type="region of interest" description="Disordered" evidence="1">
    <location>
        <begin position="25"/>
        <end position="67"/>
    </location>
</feature>
<dbReference type="InterPro" id="IPR050550">
    <property type="entry name" value="SEC23_SEC24_subfamily"/>
</dbReference>
<feature type="domain" description="VWFA" evidence="2">
    <location>
        <begin position="165"/>
        <end position="412"/>
    </location>
</feature>
<dbReference type="InterPro" id="IPR036174">
    <property type="entry name" value="Znf_Sec23_Sec24_sf"/>
</dbReference>
<evidence type="ECO:0000256" key="1">
    <source>
        <dbReference type="SAM" id="MobiDB-lite"/>
    </source>
</evidence>
<feature type="region of interest" description="Disordered" evidence="1">
    <location>
        <begin position="481"/>
        <end position="524"/>
    </location>
</feature>
<dbReference type="SMART" id="SM00327">
    <property type="entry name" value="VWA"/>
    <property type="match status" value="1"/>
</dbReference>
<dbReference type="EMBL" id="JACVVK020000082">
    <property type="protein sequence ID" value="KAK7494561.1"/>
    <property type="molecule type" value="Genomic_DNA"/>
</dbReference>
<protein>
    <recommendedName>
        <fullName evidence="2">VWFA domain-containing protein</fullName>
    </recommendedName>
</protein>
<accession>A0ABD0L4U7</accession>
<dbReference type="Gene3D" id="3.40.50.410">
    <property type="entry name" value="von Willebrand factor, type A domain"/>
    <property type="match status" value="1"/>
</dbReference>
<dbReference type="PANTHER" id="PTHR13803:SF36">
    <property type="entry name" value="TYPE A VON WILLEBRAND FACTOR DOMAIN-CONTAINING PROTEIN"/>
    <property type="match status" value="1"/>
</dbReference>
<proteinExistence type="predicted"/>
<dbReference type="SUPFAM" id="SSF82919">
    <property type="entry name" value="Zn-finger domain of Sec23/24"/>
    <property type="match status" value="1"/>
</dbReference>
<evidence type="ECO:0000259" key="2">
    <source>
        <dbReference type="SMART" id="SM00327"/>
    </source>
</evidence>
<dbReference type="InterPro" id="IPR002035">
    <property type="entry name" value="VWF_A"/>
</dbReference>
<dbReference type="Proteomes" id="UP001519460">
    <property type="component" value="Unassembled WGS sequence"/>
</dbReference>
<name>A0ABD0L4U7_9CAEN</name>
<evidence type="ECO:0000313" key="3">
    <source>
        <dbReference type="EMBL" id="KAK7494561.1"/>
    </source>
</evidence>
<comment type="caution">
    <text evidence="3">The sequence shown here is derived from an EMBL/GenBank/DDBJ whole genome shotgun (WGS) entry which is preliminary data.</text>
</comment>
<sequence>MNFASPYVYDDCAEVDAYEAVSDEEFNEGMEVSDSSSDEEDDAAPTAGGASLMTTVPPAAAGSRNRKRVFRRADTNVVTVRFDTLKTPSAMHAGEVVMCSGCQAILSHISKIEEGGEDKVWKCEFCDNRNIVDVEEEEKPTADDVTFLVEPSLSTTASGPSGRDESLVIFCVDISGSMCVTSEVPGYMKLRGGSQLRRVQQMSDTHEDQFLPHQRRDVTYISRLQAVQAAVDHQLGEMCRDYPHRRVGLVAFNCDVTVIGDGTQDVVTVTGDKLKSVEELTKLGSELPAAKAIKETRQSLGEKVFALEEGGPTALGPALVVALSMASHQPGSKVIICTDGKANVGLGKLEDQENPGDDQDPSEFYESIADTANTKGVSVSVITIKGTDCKLVNIVDPLKLREEFSNILADRIIATGVVATFILHRGLYINSETNDESKERREIGNVTSDTEISFEYGVRKRKKRQPPPEPPMSRISEVHTSMEGGSMPAGTGSGDAGTSCATGTAETDAVPEAATSSAGGEGDEDIIPSELPFQLQITYADTDGTKALRVITQKKPVTRDRQLAEENADLTILGVHTTRLASELALRGEYTQSRGVALMNQRLAWRSTFCIEHFLQCFFTANRTFPTVSKVSKWLQDLLVSLHSSRSPERLEDKKRLYRQVFNKVKSVENVVGRQQQREQDTYGRTHSDDEEVEDDMCLMEESDSAAPRIHPAGINQLSASSAEVEMPPVVKEKKLFKKKMRSADVDDNMAQLMYKARSTNSSAFRPPDSKK</sequence>
<organism evidence="3 4">
    <name type="scientific">Batillaria attramentaria</name>
    <dbReference type="NCBI Taxonomy" id="370345"/>
    <lineage>
        <taxon>Eukaryota</taxon>
        <taxon>Metazoa</taxon>
        <taxon>Spiralia</taxon>
        <taxon>Lophotrochozoa</taxon>
        <taxon>Mollusca</taxon>
        <taxon>Gastropoda</taxon>
        <taxon>Caenogastropoda</taxon>
        <taxon>Sorbeoconcha</taxon>
        <taxon>Cerithioidea</taxon>
        <taxon>Batillariidae</taxon>
        <taxon>Batillaria</taxon>
    </lineage>
</organism>
<keyword evidence="4" id="KW-1185">Reference proteome</keyword>
<evidence type="ECO:0000313" key="4">
    <source>
        <dbReference type="Proteomes" id="UP001519460"/>
    </source>
</evidence>
<feature type="region of interest" description="Disordered" evidence="1">
    <location>
        <begin position="457"/>
        <end position="476"/>
    </location>
</feature>